<dbReference type="PANTHER" id="PTHR39609">
    <property type="entry name" value="RFEG-RELATED"/>
    <property type="match status" value="1"/>
</dbReference>
<sequence>MTGRQNEYFIPGDGISREVIQADICRYLGNDALVRPGNHGVRLLSPFDSQSNSLTDHPQGRQGFFIRAYRNLTSEMIADIKADSARWEADVSRRADLGYPRGSYNQDVNPSHAPNNHSANYATSAIHEVRQQPGPSPPTFSAAPAQQPYMDQYSPSPYSGSQNASYNNPPSYTSTHSPYGAGQAPYPPPQVSYSGSSQPVVTAADMHPASYTYSAAGGYGYEGGGRNAPRYPGPGYDDQSDYSPVTSGMAYPTTTAPDPRIGMEPRYTPEYERSRPQPTRERDPHRRR</sequence>
<dbReference type="AlphaFoldDB" id="A0A9W9LAZ5"/>
<feature type="compositionally biased region" description="Polar residues" evidence="1">
    <location>
        <begin position="153"/>
        <end position="177"/>
    </location>
</feature>
<dbReference type="Proteomes" id="UP001147746">
    <property type="component" value="Unassembled WGS sequence"/>
</dbReference>
<dbReference type="PANTHER" id="PTHR39609:SF1">
    <property type="entry name" value="RFEG"/>
    <property type="match status" value="1"/>
</dbReference>
<organism evidence="2 3">
    <name type="scientific">Penicillium atrosanguineum</name>
    <dbReference type="NCBI Taxonomy" id="1132637"/>
    <lineage>
        <taxon>Eukaryota</taxon>
        <taxon>Fungi</taxon>
        <taxon>Dikarya</taxon>
        <taxon>Ascomycota</taxon>
        <taxon>Pezizomycotina</taxon>
        <taxon>Eurotiomycetes</taxon>
        <taxon>Eurotiomycetidae</taxon>
        <taxon>Eurotiales</taxon>
        <taxon>Aspergillaceae</taxon>
        <taxon>Penicillium</taxon>
    </lineage>
</organism>
<gene>
    <name evidence="2" type="ORF">N7476_002204</name>
</gene>
<dbReference type="OrthoDB" id="4146887at2759"/>
<feature type="compositionally biased region" description="Basic and acidic residues" evidence="1">
    <location>
        <begin position="261"/>
        <end position="288"/>
    </location>
</feature>
<keyword evidence="3" id="KW-1185">Reference proteome</keyword>
<evidence type="ECO:0000313" key="3">
    <source>
        <dbReference type="Proteomes" id="UP001147746"/>
    </source>
</evidence>
<feature type="region of interest" description="Disordered" evidence="1">
    <location>
        <begin position="226"/>
        <end position="288"/>
    </location>
</feature>
<comment type="caution">
    <text evidence="2">The sequence shown here is derived from an EMBL/GenBank/DDBJ whole genome shotgun (WGS) entry which is preliminary data.</text>
</comment>
<name>A0A9W9LAZ5_9EURO</name>
<feature type="region of interest" description="Disordered" evidence="1">
    <location>
        <begin position="98"/>
        <end position="193"/>
    </location>
</feature>
<protein>
    <recommendedName>
        <fullName evidence="4">RfeG</fullName>
    </recommendedName>
</protein>
<feature type="compositionally biased region" description="Polar residues" evidence="1">
    <location>
        <begin position="103"/>
        <end position="123"/>
    </location>
</feature>
<evidence type="ECO:0000313" key="2">
    <source>
        <dbReference type="EMBL" id="KAJ5323604.1"/>
    </source>
</evidence>
<dbReference type="EMBL" id="JAPZBO010000002">
    <property type="protein sequence ID" value="KAJ5323604.1"/>
    <property type="molecule type" value="Genomic_DNA"/>
</dbReference>
<evidence type="ECO:0008006" key="4">
    <source>
        <dbReference type="Google" id="ProtNLM"/>
    </source>
</evidence>
<reference evidence="2" key="2">
    <citation type="journal article" date="2023" name="IMA Fungus">
        <title>Comparative genomic study of the Penicillium genus elucidates a diverse pangenome and 15 lateral gene transfer events.</title>
        <authorList>
            <person name="Petersen C."/>
            <person name="Sorensen T."/>
            <person name="Nielsen M.R."/>
            <person name="Sondergaard T.E."/>
            <person name="Sorensen J.L."/>
            <person name="Fitzpatrick D.A."/>
            <person name="Frisvad J.C."/>
            <person name="Nielsen K.L."/>
        </authorList>
    </citation>
    <scope>NUCLEOTIDE SEQUENCE</scope>
    <source>
        <strain evidence="2">IBT 21472</strain>
    </source>
</reference>
<accession>A0A9W9LAZ5</accession>
<reference evidence="2" key="1">
    <citation type="submission" date="2022-12" db="EMBL/GenBank/DDBJ databases">
        <authorList>
            <person name="Petersen C."/>
        </authorList>
    </citation>
    <scope>NUCLEOTIDE SEQUENCE</scope>
    <source>
        <strain evidence="2">IBT 21472</strain>
    </source>
</reference>
<evidence type="ECO:0000256" key="1">
    <source>
        <dbReference type="SAM" id="MobiDB-lite"/>
    </source>
</evidence>
<proteinExistence type="predicted"/>
<feature type="compositionally biased region" description="Polar residues" evidence="1">
    <location>
        <begin position="241"/>
        <end position="256"/>
    </location>
</feature>